<comment type="caution">
    <text evidence="11">The sequence shown here is derived from an EMBL/GenBank/DDBJ whole genome shotgun (WGS) entry which is preliminary data.</text>
</comment>
<keyword evidence="3 9" id="KW-1133">Transmembrane helix</keyword>
<keyword evidence="6" id="KW-0675">Receptor</keyword>
<proteinExistence type="predicted"/>
<feature type="transmembrane region" description="Helical" evidence="9">
    <location>
        <begin position="247"/>
        <end position="273"/>
    </location>
</feature>
<evidence type="ECO:0000256" key="4">
    <source>
        <dbReference type="ARBA" id="ARBA00023040"/>
    </source>
</evidence>
<accession>A0ABD1JN00</accession>
<dbReference type="AlphaFoldDB" id="A0ABD1JN00"/>
<dbReference type="InterPro" id="IPR000276">
    <property type="entry name" value="GPCR_Rhodpsn"/>
</dbReference>
<dbReference type="SUPFAM" id="SSF81321">
    <property type="entry name" value="Family A G protein-coupled receptor-like"/>
    <property type="match status" value="1"/>
</dbReference>
<organism evidence="11 12">
    <name type="scientific">Coilia grayii</name>
    <name type="common">Gray's grenadier anchovy</name>
    <dbReference type="NCBI Taxonomy" id="363190"/>
    <lineage>
        <taxon>Eukaryota</taxon>
        <taxon>Metazoa</taxon>
        <taxon>Chordata</taxon>
        <taxon>Craniata</taxon>
        <taxon>Vertebrata</taxon>
        <taxon>Euteleostomi</taxon>
        <taxon>Actinopterygii</taxon>
        <taxon>Neopterygii</taxon>
        <taxon>Teleostei</taxon>
        <taxon>Clupei</taxon>
        <taxon>Clupeiformes</taxon>
        <taxon>Clupeoidei</taxon>
        <taxon>Engraulidae</taxon>
        <taxon>Coilinae</taxon>
        <taxon>Coilia</taxon>
    </lineage>
</organism>
<keyword evidence="2 9" id="KW-0812">Transmembrane</keyword>
<evidence type="ECO:0000256" key="2">
    <source>
        <dbReference type="ARBA" id="ARBA00022692"/>
    </source>
</evidence>
<keyword evidence="7" id="KW-0325">Glycoprotein</keyword>
<feature type="transmembrane region" description="Helical" evidence="9">
    <location>
        <begin position="101"/>
        <end position="125"/>
    </location>
</feature>
<keyword evidence="4" id="KW-0297">G-protein coupled receptor</keyword>
<evidence type="ECO:0000256" key="9">
    <source>
        <dbReference type="SAM" id="Phobius"/>
    </source>
</evidence>
<keyword evidence="5 9" id="KW-0472">Membrane</keyword>
<evidence type="ECO:0000256" key="6">
    <source>
        <dbReference type="ARBA" id="ARBA00023170"/>
    </source>
</evidence>
<feature type="transmembrane region" description="Helical" evidence="9">
    <location>
        <begin position="176"/>
        <end position="197"/>
    </location>
</feature>
<evidence type="ECO:0000313" key="12">
    <source>
        <dbReference type="Proteomes" id="UP001591681"/>
    </source>
</evidence>
<dbReference type="PROSITE" id="PS50262">
    <property type="entry name" value="G_PROTEIN_RECEP_F1_2"/>
    <property type="match status" value="1"/>
</dbReference>
<evidence type="ECO:0000256" key="5">
    <source>
        <dbReference type="ARBA" id="ARBA00023136"/>
    </source>
</evidence>
<evidence type="ECO:0000313" key="11">
    <source>
        <dbReference type="EMBL" id="KAL2087348.1"/>
    </source>
</evidence>
<dbReference type="InterPro" id="IPR017452">
    <property type="entry name" value="GPCR_Rhodpsn_7TM"/>
</dbReference>
<dbReference type="GO" id="GO:0004930">
    <property type="term" value="F:G protein-coupled receptor activity"/>
    <property type="evidence" value="ECO:0007669"/>
    <property type="project" value="UniProtKB-KW"/>
</dbReference>
<dbReference type="GO" id="GO:0016020">
    <property type="term" value="C:membrane"/>
    <property type="evidence" value="ECO:0007669"/>
    <property type="project" value="UniProtKB-SubCell"/>
</dbReference>
<dbReference type="PRINTS" id="PR00237">
    <property type="entry name" value="GPCRRHODOPSN"/>
</dbReference>
<dbReference type="Proteomes" id="UP001591681">
    <property type="component" value="Unassembled WGS sequence"/>
</dbReference>
<dbReference type="PANTHER" id="PTHR24232:SF85">
    <property type="entry name" value="G-PROTEIN COUPLED RECEPTOR 4"/>
    <property type="match status" value="1"/>
</dbReference>
<feature type="transmembrane region" description="Helical" evidence="9">
    <location>
        <begin position="68"/>
        <end position="89"/>
    </location>
</feature>
<dbReference type="Gene3D" id="1.20.1070.10">
    <property type="entry name" value="Rhodopsin 7-helix transmembrane proteins"/>
    <property type="match status" value="1"/>
</dbReference>
<dbReference type="EMBL" id="JBHFQA010000014">
    <property type="protein sequence ID" value="KAL2087348.1"/>
    <property type="molecule type" value="Genomic_DNA"/>
</dbReference>
<evidence type="ECO:0000256" key="3">
    <source>
        <dbReference type="ARBA" id="ARBA00022989"/>
    </source>
</evidence>
<reference evidence="11 12" key="1">
    <citation type="submission" date="2024-09" db="EMBL/GenBank/DDBJ databases">
        <title>A chromosome-level genome assembly of Gray's grenadier anchovy, Coilia grayii.</title>
        <authorList>
            <person name="Fu Z."/>
        </authorList>
    </citation>
    <scope>NUCLEOTIDE SEQUENCE [LARGE SCALE GENOMIC DNA]</scope>
    <source>
        <strain evidence="11">G4</strain>
        <tissue evidence="11">Muscle</tissue>
    </source>
</reference>
<comment type="subcellular location">
    <subcellularLocation>
        <location evidence="1">Membrane</location>
        <topology evidence="1">Multi-pass membrane protein</topology>
    </subcellularLocation>
</comment>
<feature type="transmembrane region" description="Helical" evidence="9">
    <location>
        <begin position="146"/>
        <end position="170"/>
    </location>
</feature>
<feature type="transmembrane region" description="Helical" evidence="9">
    <location>
        <begin position="38"/>
        <end position="56"/>
    </location>
</feature>
<sequence length="294" mass="33237">MEEPYNQTENDINGARICNCTTQLVWKSPAVWDEVTLTVQWVVFSTALPGLCYAAWRLYALAQPDHVAPVYTINLLLSDLIQISANPIYTTLRVVTCYCDAAAVMLKIYEFGVLGNICFMVCISAERYIMTAHPVWYISINRISTAVLASTIIWLLSAALMIVRHIYVSLSLTLDYILGVILLLPCPLVTLLLAGTWRALSRTSIPRADQRRVIGTLVLVLCIYVVSFLPYILALVLYYMLQPLHQGFWVHLFDSCEILIALNPLFDLLLYVFMRRGAEGICRSHSFCVREDSD</sequence>
<keyword evidence="8" id="KW-0807">Transducer</keyword>
<name>A0ABD1JN00_9TELE</name>
<protein>
    <recommendedName>
        <fullName evidence="10">G-protein coupled receptors family 1 profile domain-containing protein</fullName>
    </recommendedName>
</protein>
<evidence type="ECO:0000256" key="1">
    <source>
        <dbReference type="ARBA" id="ARBA00004141"/>
    </source>
</evidence>
<dbReference type="PANTHER" id="PTHR24232">
    <property type="entry name" value="G-PROTEIN COUPLED RECEPTOR"/>
    <property type="match status" value="1"/>
</dbReference>
<feature type="transmembrane region" description="Helical" evidence="9">
    <location>
        <begin position="217"/>
        <end position="241"/>
    </location>
</feature>
<keyword evidence="12" id="KW-1185">Reference proteome</keyword>
<evidence type="ECO:0000259" key="10">
    <source>
        <dbReference type="PROSITE" id="PS50262"/>
    </source>
</evidence>
<gene>
    <name evidence="11" type="ORF">ACEWY4_016176</name>
</gene>
<feature type="domain" description="G-protein coupled receptors family 1 profile" evidence="10">
    <location>
        <begin position="50"/>
        <end position="271"/>
    </location>
</feature>
<evidence type="ECO:0000256" key="8">
    <source>
        <dbReference type="ARBA" id="ARBA00023224"/>
    </source>
</evidence>
<evidence type="ECO:0000256" key="7">
    <source>
        <dbReference type="ARBA" id="ARBA00023180"/>
    </source>
</evidence>